<evidence type="ECO:0000313" key="1">
    <source>
        <dbReference type="EMBL" id="KAI4471008.1"/>
    </source>
</evidence>
<protein>
    <submittedName>
        <fullName evidence="1">Uncharacterized protein</fullName>
    </submittedName>
</protein>
<sequence>MPGKYYFQFPEMANGCWVPSASGNVPPNAFVGGEDGGEPLFVARGYFGNGQVPGKLLASHGCCYVPWEALKIH</sequence>
<name>A0ACB9TVL8_HOLOL</name>
<dbReference type="Proteomes" id="UP001056778">
    <property type="component" value="Chromosome 1"/>
</dbReference>
<keyword evidence="2" id="KW-1185">Reference proteome</keyword>
<organism evidence="1 2">
    <name type="scientific">Holotrichia oblita</name>
    <name type="common">Chafer beetle</name>
    <dbReference type="NCBI Taxonomy" id="644536"/>
    <lineage>
        <taxon>Eukaryota</taxon>
        <taxon>Metazoa</taxon>
        <taxon>Ecdysozoa</taxon>
        <taxon>Arthropoda</taxon>
        <taxon>Hexapoda</taxon>
        <taxon>Insecta</taxon>
        <taxon>Pterygota</taxon>
        <taxon>Neoptera</taxon>
        <taxon>Endopterygota</taxon>
        <taxon>Coleoptera</taxon>
        <taxon>Polyphaga</taxon>
        <taxon>Scarabaeiformia</taxon>
        <taxon>Scarabaeidae</taxon>
        <taxon>Melolonthinae</taxon>
        <taxon>Holotrichia</taxon>
    </lineage>
</organism>
<dbReference type="EMBL" id="CM043015">
    <property type="protein sequence ID" value="KAI4471008.1"/>
    <property type="molecule type" value="Genomic_DNA"/>
</dbReference>
<evidence type="ECO:0000313" key="2">
    <source>
        <dbReference type="Proteomes" id="UP001056778"/>
    </source>
</evidence>
<accession>A0ACB9TVL8</accession>
<comment type="caution">
    <text evidence="1">The sequence shown here is derived from an EMBL/GenBank/DDBJ whole genome shotgun (WGS) entry which is preliminary data.</text>
</comment>
<gene>
    <name evidence="1" type="ORF">MML48_1g07012</name>
</gene>
<proteinExistence type="predicted"/>
<reference evidence="1" key="1">
    <citation type="submission" date="2022-04" db="EMBL/GenBank/DDBJ databases">
        <title>Chromosome-scale genome assembly of Holotrichia oblita Faldermann.</title>
        <authorList>
            <person name="Rongchong L."/>
        </authorList>
    </citation>
    <scope>NUCLEOTIDE SEQUENCE</scope>
    <source>
        <strain evidence="1">81SQS9</strain>
    </source>
</reference>